<proteinExistence type="predicted"/>
<feature type="compositionally biased region" description="Basic and acidic residues" evidence="1">
    <location>
        <begin position="77"/>
        <end position="89"/>
    </location>
</feature>
<evidence type="ECO:0000256" key="1">
    <source>
        <dbReference type="SAM" id="MobiDB-lite"/>
    </source>
</evidence>
<feature type="region of interest" description="Disordered" evidence="1">
    <location>
        <begin position="1"/>
        <end position="108"/>
    </location>
</feature>
<accession>Q2KVH2</accession>
<dbReference type="Proteomes" id="UP000001977">
    <property type="component" value="Chromosome"/>
</dbReference>
<feature type="compositionally biased region" description="Polar residues" evidence="1">
    <location>
        <begin position="1"/>
        <end position="21"/>
    </location>
</feature>
<protein>
    <submittedName>
        <fullName evidence="2">Uncharacterized protein</fullName>
    </submittedName>
</protein>
<organism evidence="2 3">
    <name type="scientific">Bordetella avium (strain 197N)</name>
    <dbReference type="NCBI Taxonomy" id="360910"/>
    <lineage>
        <taxon>Bacteria</taxon>
        <taxon>Pseudomonadati</taxon>
        <taxon>Pseudomonadota</taxon>
        <taxon>Betaproteobacteria</taxon>
        <taxon>Burkholderiales</taxon>
        <taxon>Alcaligenaceae</taxon>
        <taxon>Bordetella</taxon>
    </lineage>
</organism>
<name>Q2KVH2_BORA1</name>
<feature type="region of interest" description="Disordered" evidence="1">
    <location>
        <begin position="125"/>
        <end position="147"/>
    </location>
</feature>
<dbReference type="HOGENOM" id="CLU_1764482_0_0_4"/>
<reference evidence="2 3" key="1">
    <citation type="journal article" date="2006" name="J. Bacteriol.">
        <title>Comparison of the genome sequence of the poultry pathogen Bordetella avium with those of B. bronchiseptica, B. pertussis, and B. parapertussis reveals extensive diversity in surface structures associated with host interaction.</title>
        <authorList>
            <person name="Sebaihia M."/>
            <person name="Preston A."/>
            <person name="Maskell D.J."/>
            <person name="Kuzmiak H."/>
            <person name="Connell T.D."/>
            <person name="King N.D."/>
            <person name="Orndorff P.E."/>
            <person name="Miyamoto D.M."/>
            <person name="Thomson N.R."/>
            <person name="Harris D."/>
            <person name="Goble A."/>
            <person name="Lord A."/>
            <person name="Murphy L."/>
            <person name="Quail M.A."/>
            <person name="Rutter S."/>
            <person name="Squares R."/>
            <person name="Squares S."/>
            <person name="Woodward J."/>
            <person name="Parkhill J."/>
            <person name="Temple L.M."/>
        </authorList>
    </citation>
    <scope>NUCLEOTIDE SEQUENCE [LARGE SCALE GENOMIC DNA]</scope>
    <source>
        <strain evidence="2 3">197N</strain>
    </source>
</reference>
<keyword evidence="3" id="KW-1185">Reference proteome</keyword>
<dbReference type="AlphaFoldDB" id="Q2KVH2"/>
<dbReference type="KEGG" id="bav:BAV0972"/>
<feature type="compositionally biased region" description="Basic residues" evidence="1">
    <location>
        <begin position="59"/>
        <end position="74"/>
    </location>
</feature>
<evidence type="ECO:0000313" key="3">
    <source>
        <dbReference type="Proteomes" id="UP000001977"/>
    </source>
</evidence>
<gene>
    <name evidence="2" type="ordered locus">BAV0972</name>
</gene>
<evidence type="ECO:0000313" key="2">
    <source>
        <dbReference type="EMBL" id="CAJ48582.1"/>
    </source>
</evidence>
<feature type="compositionally biased region" description="Basic and acidic residues" evidence="1">
    <location>
        <begin position="125"/>
        <end position="140"/>
    </location>
</feature>
<dbReference type="EMBL" id="AM167904">
    <property type="protein sequence ID" value="CAJ48582.1"/>
    <property type="molecule type" value="Genomic_DNA"/>
</dbReference>
<sequence>MITLLATNRPQPRTAASTPNITVVPRSISAASFHTVEQTRQGDGQRRRQQQTGQLEAKHPRRRSPACFKSHRGGGHTTEDRNPDKKLPEGHSLLADRMGKRLPKRPQEVCSQIAQPFPVGRMVELHHQPHESNRAENQTRDKHRPFL</sequence>